<dbReference type="EMBL" id="WUUL01000001">
    <property type="protein sequence ID" value="MXQ52262.1"/>
    <property type="molecule type" value="Genomic_DNA"/>
</dbReference>
<keyword evidence="2" id="KW-1185">Reference proteome</keyword>
<protein>
    <submittedName>
        <fullName evidence="1">Uncharacterized protein</fullName>
    </submittedName>
</protein>
<dbReference type="Proteomes" id="UP000430692">
    <property type="component" value="Unassembled WGS sequence"/>
</dbReference>
<dbReference type="RefSeq" id="WP_160799306.1">
    <property type="nucleotide sequence ID" value="NZ_WUUL01000001.1"/>
</dbReference>
<sequence length="110" mass="12706">MAHKNSLWCVKELCGHKEKNAYLVTDIAADVSTVEFSFEVLNSRKHSSEARGEHFYDGYLSIHDKNICAQIPFQHLILRKDGFVQVAYPDDYVQTFLPEEIYLELKLLSV</sequence>
<evidence type="ECO:0000313" key="2">
    <source>
        <dbReference type="Proteomes" id="UP000430692"/>
    </source>
</evidence>
<gene>
    <name evidence="1" type="ORF">GSM42_00550</name>
</gene>
<reference evidence="1 2" key="1">
    <citation type="submission" date="2019-12" db="EMBL/GenBank/DDBJ databases">
        <title>Whole-genome analyses of novel actinobacteria.</title>
        <authorList>
            <person name="Sahin N."/>
            <person name="Saygin H."/>
        </authorList>
    </citation>
    <scope>NUCLEOTIDE SEQUENCE [LARGE SCALE GENOMIC DNA]</scope>
    <source>
        <strain evidence="1 2">KC615</strain>
    </source>
</reference>
<comment type="caution">
    <text evidence="1">The sequence shown here is derived from an EMBL/GenBank/DDBJ whole genome shotgun (WGS) entry which is preliminary data.</text>
</comment>
<proteinExistence type="predicted"/>
<dbReference type="AlphaFoldDB" id="A0A6I4VW85"/>
<evidence type="ECO:0000313" key="1">
    <source>
        <dbReference type="EMBL" id="MXQ52262.1"/>
    </source>
</evidence>
<accession>A0A6I4VW85</accession>
<name>A0A6I4VW85_9BACL</name>
<organism evidence="1 2">
    <name type="scientific">Shimazuella alba</name>
    <dbReference type="NCBI Taxonomy" id="2690964"/>
    <lineage>
        <taxon>Bacteria</taxon>
        <taxon>Bacillati</taxon>
        <taxon>Bacillota</taxon>
        <taxon>Bacilli</taxon>
        <taxon>Bacillales</taxon>
        <taxon>Thermoactinomycetaceae</taxon>
        <taxon>Shimazuella</taxon>
    </lineage>
</organism>